<feature type="domain" description="Extradiol ring-cleavage dioxygenase class III enzyme subunit B" evidence="6">
    <location>
        <begin position="20"/>
        <end position="270"/>
    </location>
</feature>
<comment type="caution">
    <text evidence="7">The sequence shown here is derived from an EMBL/GenBank/DDBJ whole genome shotgun (WGS) entry which is preliminary data.</text>
</comment>
<dbReference type="PIRSF" id="PIRSF006157">
    <property type="entry name" value="Doxgns_DODA"/>
    <property type="match status" value="1"/>
</dbReference>
<sequence length="274" mass="30293">MPETPSTRMPTLFIPHGGGPCFFMDWSLMGGPADTWDQTAAWLKSIPESLPEKPKALLVISAHWEEDEFTLSTASKPDMIFDYYGFPPHTYELNYPAPGAPELATRVSQLITQQGLPEPRNTDRGFDHGVFVPLLVAFPDADIPILTLSLTKDLSPEKHLILGEALSALRDEGVLIIGSGMSYHNMRAFRTPAATAPSEEFDHWLTDTIESDSGDARWNRLSNWLSAPQARNSHPREEHFIPLMIAAGAARDDAGRKIFSDNVMNATVSAFQFG</sequence>
<dbReference type="InterPro" id="IPR014436">
    <property type="entry name" value="Extradiol_dOase_DODA"/>
</dbReference>
<dbReference type="Pfam" id="PF02900">
    <property type="entry name" value="LigB"/>
    <property type="match status" value="1"/>
</dbReference>
<dbReference type="CDD" id="cd07363">
    <property type="entry name" value="45_DOPA_Dioxygenase"/>
    <property type="match status" value="1"/>
</dbReference>
<dbReference type="InterPro" id="IPR004183">
    <property type="entry name" value="Xdiol_dOase_suB"/>
</dbReference>
<dbReference type="PANTHER" id="PTHR30096:SF0">
    <property type="entry name" value="4,5-DOPA DIOXYGENASE EXTRADIOL-LIKE PROTEIN"/>
    <property type="match status" value="1"/>
</dbReference>
<evidence type="ECO:0000313" key="7">
    <source>
        <dbReference type="EMBL" id="HBQ48777.1"/>
    </source>
</evidence>
<keyword evidence="4" id="KW-0862">Zinc</keyword>
<keyword evidence="5" id="KW-0560">Oxidoreductase</keyword>
<evidence type="ECO:0000259" key="6">
    <source>
        <dbReference type="Pfam" id="PF02900"/>
    </source>
</evidence>
<accession>A0A356W574</accession>
<proteinExistence type="inferred from homology"/>
<evidence type="ECO:0000256" key="5">
    <source>
        <dbReference type="ARBA" id="ARBA00023002"/>
    </source>
</evidence>
<dbReference type="GO" id="GO:0016702">
    <property type="term" value="F:oxidoreductase activity, acting on single donors with incorporation of molecular oxygen, incorporation of two atoms of oxygen"/>
    <property type="evidence" value="ECO:0007669"/>
    <property type="project" value="UniProtKB-ARBA"/>
</dbReference>
<reference evidence="7 8" key="1">
    <citation type="journal article" date="2018" name="Nat. Biotechnol.">
        <title>A standardized bacterial taxonomy based on genome phylogeny substantially revises the tree of life.</title>
        <authorList>
            <person name="Parks D.H."/>
            <person name="Chuvochina M."/>
            <person name="Waite D.W."/>
            <person name="Rinke C."/>
            <person name="Skarshewski A."/>
            <person name="Chaumeil P.A."/>
            <person name="Hugenholtz P."/>
        </authorList>
    </citation>
    <scope>NUCLEOTIDE SEQUENCE [LARGE SCALE GENOMIC DNA]</scope>
    <source>
        <strain evidence="7">UBA10378</strain>
    </source>
</reference>
<comment type="cofactor">
    <cofactor evidence="1">
        <name>Zn(2+)</name>
        <dbReference type="ChEBI" id="CHEBI:29105"/>
    </cofactor>
</comment>
<dbReference type="Gene3D" id="3.40.830.10">
    <property type="entry name" value="LigB-like"/>
    <property type="match status" value="1"/>
</dbReference>
<dbReference type="GO" id="GO:0008270">
    <property type="term" value="F:zinc ion binding"/>
    <property type="evidence" value="ECO:0007669"/>
    <property type="project" value="InterPro"/>
</dbReference>
<protein>
    <submittedName>
        <fullName evidence="7">Dioxygenase</fullName>
    </submittedName>
</protein>
<dbReference type="SUPFAM" id="SSF53213">
    <property type="entry name" value="LigB-like"/>
    <property type="match status" value="1"/>
</dbReference>
<dbReference type="AlphaFoldDB" id="A0A356W574"/>
<name>A0A356W574_9PROT</name>
<dbReference type="GO" id="GO:0008198">
    <property type="term" value="F:ferrous iron binding"/>
    <property type="evidence" value="ECO:0007669"/>
    <property type="project" value="InterPro"/>
</dbReference>
<evidence type="ECO:0000256" key="2">
    <source>
        <dbReference type="ARBA" id="ARBA00007581"/>
    </source>
</evidence>
<gene>
    <name evidence="7" type="ORF">DD728_07805</name>
</gene>
<comment type="similarity">
    <text evidence="2">Belongs to the DODA-type extradiol aromatic ring-opening dioxygenase family.</text>
</comment>
<dbReference type="EMBL" id="DOGS01000159">
    <property type="protein sequence ID" value="HBQ48777.1"/>
    <property type="molecule type" value="Genomic_DNA"/>
</dbReference>
<organism evidence="7 8">
    <name type="scientific">Hyphomonas atlantica</name>
    <dbReference type="NCBI Taxonomy" id="1280948"/>
    <lineage>
        <taxon>Bacteria</taxon>
        <taxon>Pseudomonadati</taxon>
        <taxon>Pseudomonadota</taxon>
        <taxon>Alphaproteobacteria</taxon>
        <taxon>Hyphomonadales</taxon>
        <taxon>Hyphomonadaceae</taxon>
        <taxon>Hyphomonas</taxon>
    </lineage>
</organism>
<evidence type="ECO:0000256" key="1">
    <source>
        <dbReference type="ARBA" id="ARBA00001947"/>
    </source>
</evidence>
<dbReference type="PANTHER" id="PTHR30096">
    <property type="entry name" value="4,5-DOPA DIOXYGENASE EXTRADIOL-LIKE PROTEIN"/>
    <property type="match status" value="1"/>
</dbReference>
<dbReference type="Proteomes" id="UP000263957">
    <property type="component" value="Unassembled WGS sequence"/>
</dbReference>
<evidence type="ECO:0000313" key="8">
    <source>
        <dbReference type="Proteomes" id="UP000263957"/>
    </source>
</evidence>
<evidence type="ECO:0000256" key="4">
    <source>
        <dbReference type="ARBA" id="ARBA00022833"/>
    </source>
</evidence>
<evidence type="ECO:0000256" key="3">
    <source>
        <dbReference type="ARBA" id="ARBA00022723"/>
    </source>
</evidence>
<keyword evidence="7" id="KW-0223">Dioxygenase</keyword>
<keyword evidence="3" id="KW-0479">Metal-binding</keyword>